<evidence type="ECO:0000313" key="3">
    <source>
        <dbReference type="Proteomes" id="UP000054466"/>
    </source>
</evidence>
<dbReference type="HOGENOM" id="CLU_1875222_0_0_1"/>
<gene>
    <name evidence="2" type="ORF">PV07_12695</name>
</gene>
<accession>A0A0D2BS60</accession>
<dbReference type="GeneID" id="27351889"/>
<proteinExistence type="predicted"/>
<name>A0A0D2BS60_9EURO</name>
<evidence type="ECO:0000313" key="2">
    <source>
        <dbReference type="EMBL" id="KIW21893.1"/>
    </source>
</evidence>
<sequence>MWKAACGWERMGTLWLMIYDDYDNSWIAGIPDHLAADMRRTPQLVVPSRKQPPTRRNTGMFGLIGVNKRTAKTPRQEASTAHSDIMKRFELFRPSLSTTFSSFPARKVFSARRATTRREASERSCGSSGGPSRAWL</sequence>
<reference evidence="2 3" key="1">
    <citation type="submission" date="2015-01" db="EMBL/GenBank/DDBJ databases">
        <title>The Genome Sequence of Cladophialophora immunda CBS83496.</title>
        <authorList>
            <consortium name="The Broad Institute Genomics Platform"/>
            <person name="Cuomo C."/>
            <person name="de Hoog S."/>
            <person name="Gorbushina A."/>
            <person name="Stielow B."/>
            <person name="Teixiera M."/>
            <person name="Abouelleil A."/>
            <person name="Chapman S.B."/>
            <person name="Priest M."/>
            <person name="Young S.K."/>
            <person name="Wortman J."/>
            <person name="Nusbaum C."/>
            <person name="Birren B."/>
        </authorList>
    </citation>
    <scope>NUCLEOTIDE SEQUENCE [LARGE SCALE GENOMIC DNA]</scope>
    <source>
        <strain evidence="2 3">CBS 83496</strain>
    </source>
</reference>
<dbReference type="VEuPathDB" id="FungiDB:PV07_12695"/>
<feature type="region of interest" description="Disordered" evidence="1">
    <location>
        <begin position="112"/>
        <end position="136"/>
    </location>
</feature>
<organism evidence="2 3">
    <name type="scientific">Cladophialophora immunda</name>
    <dbReference type="NCBI Taxonomy" id="569365"/>
    <lineage>
        <taxon>Eukaryota</taxon>
        <taxon>Fungi</taxon>
        <taxon>Dikarya</taxon>
        <taxon>Ascomycota</taxon>
        <taxon>Pezizomycotina</taxon>
        <taxon>Eurotiomycetes</taxon>
        <taxon>Chaetothyriomycetidae</taxon>
        <taxon>Chaetothyriales</taxon>
        <taxon>Herpotrichiellaceae</taxon>
        <taxon>Cladophialophora</taxon>
    </lineage>
</organism>
<evidence type="ECO:0000256" key="1">
    <source>
        <dbReference type="SAM" id="MobiDB-lite"/>
    </source>
</evidence>
<protein>
    <submittedName>
        <fullName evidence="2">Uncharacterized protein</fullName>
    </submittedName>
</protein>
<keyword evidence="3" id="KW-1185">Reference proteome</keyword>
<dbReference type="Proteomes" id="UP000054466">
    <property type="component" value="Unassembled WGS sequence"/>
</dbReference>
<dbReference type="RefSeq" id="XP_016242109.1">
    <property type="nucleotide sequence ID" value="XM_016400245.1"/>
</dbReference>
<dbReference type="EMBL" id="KN847107">
    <property type="protein sequence ID" value="KIW21893.1"/>
    <property type="molecule type" value="Genomic_DNA"/>
</dbReference>
<dbReference type="AlphaFoldDB" id="A0A0D2BS60"/>